<gene>
    <name evidence="12" type="ORF">SO694_00059223</name>
</gene>
<dbReference type="InterPro" id="IPR011009">
    <property type="entry name" value="Kinase-like_dom_sf"/>
</dbReference>
<dbReference type="Gene3D" id="3.30.200.20">
    <property type="entry name" value="Phosphorylase Kinase, domain 1"/>
    <property type="match status" value="1"/>
</dbReference>
<dbReference type="InterPro" id="IPR051681">
    <property type="entry name" value="Ser/Thr_Kinases-Pseudokinases"/>
</dbReference>
<organism evidence="12 13">
    <name type="scientific">Aureococcus anophagefferens</name>
    <name type="common">Harmful bloom alga</name>
    <dbReference type="NCBI Taxonomy" id="44056"/>
    <lineage>
        <taxon>Eukaryota</taxon>
        <taxon>Sar</taxon>
        <taxon>Stramenopiles</taxon>
        <taxon>Ochrophyta</taxon>
        <taxon>Pelagophyceae</taxon>
        <taxon>Pelagomonadales</taxon>
        <taxon>Pelagomonadaceae</taxon>
        <taxon>Aureococcus</taxon>
    </lineage>
</organism>
<keyword evidence="6" id="KW-0067">ATP-binding</keyword>
<keyword evidence="5 12" id="KW-0418">Kinase</keyword>
<evidence type="ECO:0000313" key="13">
    <source>
        <dbReference type="Proteomes" id="UP001363151"/>
    </source>
</evidence>
<evidence type="ECO:0000313" key="12">
    <source>
        <dbReference type="EMBL" id="KAK7241414.1"/>
    </source>
</evidence>
<keyword evidence="4" id="KW-0547">Nucleotide-binding</keyword>
<dbReference type="PROSITE" id="PS50011">
    <property type="entry name" value="PROTEIN_KINASE_DOM"/>
    <property type="match status" value="1"/>
</dbReference>
<dbReference type="SUPFAM" id="SSF56112">
    <property type="entry name" value="Protein kinase-like (PK-like)"/>
    <property type="match status" value="1"/>
</dbReference>
<evidence type="ECO:0000256" key="7">
    <source>
        <dbReference type="ARBA" id="ARBA00047899"/>
    </source>
</evidence>
<evidence type="ECO:0000256" key="1">
    <source>
        <dbReference type="ARBA" id="ARBA00012513"/>
    </source>
</evidence>
<evidence type="ECO:0000259" key="11">
    <source>
        <dbReference type="PROSITE" id="PS50011"/>
    </source>
</evidence>
<name>A0ABR1FYS1_AURAN</name>
<dbReference type="EMBL" id="JBBJCI010000202">
    <property type="protein sequence ID" value="KAK7241414.1"/>
    <property type="molecule type" value="Genomic_DNA"/>
</dbReference>
<feature type="region of interest" description="Disordered" evidence="9">
    <location>
        <begin position="81"/>
        <end position="103"/>
    </location>
</feature>
<dbReference type="Pfam" id="PF00069">
    <property type="entry name" value="Pkinase"/>
    <property type="match status" value="1"/>
</dbReference>
<comment type="catalytic activity">
    <reaction evidence="7">
        <text>L-threonyl-[protein] + ATP = O-phospho-L-threonyl-[protein] + ADP + H(+)</text>
        <dbReference type="Rhea" id="RHEA:46608"/>
        <dbReference type="Rhea" id="RHEA-COMP:11060"/>
        <dbReference type="Rhea" id="RHEA-COMP:11605"/>
        <dbReference type="ChEBI" id="CHEBI:15378"/>
        <dbReference type="ChEBI" id="CHEBI:30013"/>
        <dbReference type="ChEBI" id="CHEBI:30616"/>
        <dbReference type="ChEBI" id="CHEBI:61977"/>
        <dbReference type="ChEBI" id="CHEBI:456216"/>
        <dbReference type="EC" id="2.7.11.1"/>
    </reaction>
</comment>
<dbReference type="InterPro" id="IPR000719">
    <property type="entry name" value="Prot_kinase_dom"/>
</dbReference>
<protein>
    <recommendedName>
        <fullName evidence="1">non-specific serine/threonine protein kinase</fullName>
        <ecNumber evidence="1">2.7.11.1</ecNumber>
    </recommendedName>
</protein>
<reference evidence="12 13" key="1">
    <citation type="submission" date="2024-03" db="EMBL/GenBank/DDBJ databases">
        <title>Aureococcus anophagefferens CCMP1851 and Kratosvirus quantuckense: Draft genome of a second virus-susceptible host strain in the model system.</title>
        <authorList>
            <person name="Chase E."/>
            <person name="Truchon A.R."/>
            <person name="Schepens W."/>
            <person name="Wilhelm S.W."/>
        </authorList>
    </citation>
    <scope>NUCLEOTIDE SEQUENCE [LARGE SCALE GENOMIC DNA]</scope>
    <source>
        <strain evidence="12 13">CCMP1851</strain>
    </source>
</reference>
<feature type="signal peptide" evidence="10">
    <location>
        <begin position="1"/>
        <end position="16"/>
    </location>
</feature>
<feature type="compositionally biased region" description="Pro residues" evidence="9">
    <location>
        <begin position="403"/>
        <end position="412"/>
    </location>
</feature>
<keyword evidence="10" id="KW-0732">Signal</keyword>
<dbReference type="Gene3D" id="1.10.510.10">
    <property type="entry name" value="Transferase(Phosphotransferase) domain 1"/>
    <property type="match status" value="1"/>
</dbReference>
<dbReference type="Proteomes" id="UP001363151">
    <property type="component" value="Unassembled WGS sequence"/>
</dbReference>
<keyword evidence="2" id="KW-0723">Serine/threonine-protein kinase</keyword>
<keyword evidence="13" id="KW-1185">Reference proteome</keyword>
<sequence>MANLCVVVCIFAPASALWPRHRQLQTGISTPLASPAILRASENDWKWEKRQRSLFYVTWAALVAAACYVHVFREPEQVADEVDAPPDDRSDGATASVQPWGTGASRSVWSSAGSASALLGFEEIETLAAGATAVHATSSLLGEGGANVVYRGAFHGADVAIKSPRTAGERELRDLRREAELMAGLRHPRVAEVFGWRDGPEHPGIVLELGLGSLFDAIHDDAGRPRAAWAARDPSDVLGIARDVASAVAFLHARRVAHRDVKSDNVLLAPGGAAKLCDFGLAASFCGDKAGDRYQRPVGTLAWMAPELHGRRPPPPSGAAPPEEDPRLPPPPPGSPRSPSRMALDDWTRCDVYSFGVCLFELRTGEAPWRGLGAGRDRRARARGRPAGGGRGPRVARARERLPPVPAAPGRPTPGRGSGPRGRARRRAAAARATRAGVAVMTFSRRRAMV</sequence>
<comment type="catalytic activity">
    <reaction evidence="8">
        <text>L-seryl-[protein] + ATP = O-phospho-L-seryl-[protein] + ADP + H(+)</text>
        <dbReference type="Rhea" id="RHEA:17989"/>
        <dbReference type="Rhea" id="RHEA-COMP:9863"/>
        <dbReference type="Rhea" id="RHEA-COMP:11604"/>
        <dbReference type="ChEBI" id="CHEBI:15378"/>
        <dbReference type="ChEBI" id="CHEBI:29999"/>
        <dbReference type="ChEBI" id="CHEBI:30616"/>
        <dbReference type="ChEBI" id="CHEBI:83421"/>
        <dbReference type="ChEBI" id="CHEBI:456216"/>
        <dbReference type="EC" id="2.7.11.1"/>
    </reaction>
</comment>
<feature type="chain" id="PRO_5046852839" description="non-specific serine/threonine protein kinase" evidence="10">
    <location>
        <begin position="17"/>
        <end position="450"/>
    </location>
</feature>
<evidence type="ECO:0000256" key="8">
    <source>
        <dbReference type="ARBA" id="ARBA00048679"/>
    </source>
</evidence>
<evidence type="ECO:0000256" key="6">
    <source>
        <dbReference type="ARBA" id="ARBA00022840"/>
    </source>
</evidence>
<evidence type="ECO:0000256" key="5">
    <source>
        <dbReference type="ARBA" id="ARBA00022777"/>
    </source>
</evidence>
<dbReference type="SMART" id="SM00220">
    <property type="entry name" value="S_TKc"/>
    <property type="match status" value="1"/>
</dbReference>
<dbReference type="PANTHER" id="PTHR44329">
    <property type="entry name" value="SERINE/THREONINE-PROTEIN KINASE TNNI3K-RELATED"/>
    <property type="match status" value="1"/>
</dbReference>
<dbReference type="PROSITE" id="PS00108">
    <property type="entry name" value="PROTEIN_KINASE_ST"/>
    <property type="match status" value="1"/>
</dbReference>
<dbReference type="PANTHER" id="PTHR44329:SF285">
    <property type="entry name" value="V-MOS MOLONEY MURINE SARCOMA VIRAL ONCO HOMOLOG"/>
    <property type="match status" value="1"/>
</dbReference>
<accession>A0ABR1FYS1</accession>
<feature type="region of interest" description="Disordered" evidence="9">
    <location>
        <begin position="306"/>
        <end position="342"/>
    </location>
</feature>
<evidence type="ECO:0000256" key="9">
    <source>
        <dbReference type="SAM" id="MobiDB-lite"/>
    </source>
</evidence>
<evidence type="ECO:0000256" key="2">
    <source>
        <dbReference type="ARBA" id="ARBA00022527"/>
    </source>
</evidence>
<evidence type="ECO:0000256" key="4">
    <source>
        <dbReference type="ARBA" id="ARBA00022741"/>
    </source>
</evidence>
<dbReference type="EC" id="2.7.11.1" evidence="1"/>
<evidence type="ECO:0000256" key="10">
    <source>
        <dbReference type="SAM" id="SignalP"/>
    </source>
</evidence>
<feature type="domain" description="Protein kinase" evidence="11">
    <location>
        <begin position="135"/>
        <end position="450"/>
    </location>
</feature>
<keyword evidence="3" id="KW-0808">Transferase</keyword>
<proteinExistence type="predicted"/>
<dbReference type="GO" id="GO:0016301">
    <property type="term" value="F:kinase activity"/>
    <property type="evidence" value="ECO:0007669"/>
    <property type="project" value="UniProtKB-KW"/>
</dbReference>
<dbReference type="InterPro" id="IPR008271">
    <property type="entry name" value="Ser/Thr_kinase_AS"/>
</dbReference>
<evidence type="ECO:0000256" key="3">
    <source>
        <dbReference type="ARBA" id="ARBA00022679"/>
    </source>
</evidence>
<comment type="caution">
    <text evidence="12">The sequence shown here is derived from an EMBL/GenBank/DDBJ whole genome shotgun (WGS) entry which is preliminary data.</text>
</comment>
<feature type="region of interest" description="Disordered" evidence="9">
    <location>
        <begin position="369"/>
        <end position="433"/>
    </location>
</feature>